<evidence type="ECO:0000256" key="2">
    <source>
        <dbReference type="SAM" id="SignalP"/>
    </source>
</evidence>
<feature type="chain" id="PRO_5033796144" description="Carbohydrate-binding domain-containing protein" evidence="2">
    <location>
        <begin position="24"/>
        <end position="428"/>
    </location>
</feature>
<proteinExistence type="predicted"/>
<dbReference type="SUPFAM" id="SSF49344">
    <property type="entry name" value="CBD9-like"/>
    <property type="match status" value="1"/>
</dbReference>
<dbReference type="Proteomes" id="UP000277300">
    <property type="component" value="Unassembled WGS sequence"/>
</dbReference>
<accession>A0A3F2RZ01</accession>
<dbReference type="PANTHER" id="PTHR35532:SF5">
    <property type="entry name" value="CARBOHYDRATE-BINDING DOMAIN-CONTAINING PROTEIN"/>
    <property type="match status" value="1"/>
</dbReference>
<evidence type="ECO:0000313" key="6">
    <source>
        <dbReference type="Proteomes" id="UP000277300"/>
    </source>
</evidence>
<keyword evidence="2" id="KW-0732">Signal</keyword>
<feature type="signal peptide" evidence="2">
    <location>
        <begin position="1"/>
        <end position="23"/>
    </location>
</feature>
<dbReference type="GO" id="GO:0030246">
    <property type="term" value="F:carbohydrate binding"/>
    <property type="evidence" value="ECO:0007669"/>
    <property type="project" value="InterPro"/>
</dbReference>
<dbReference type="PANTHER" id="PTHR35532">
    <property type="entry name" value="SIMILAR TO POLYHYDROXYALKANOATE DEPOLYMERASE"/>
    <property type="match status" value="1"/>
</dbReference>
<evidence type="ECO:0000256" key="1">
    <source>
        <dbReference type="SAM" id="MobiDB-lite"/>
    </source>
</evidence>
<reference evidence="6 7" key="1">
    <citation type="submission" date="2018-07" db="EMBL/GenBank/DDBJ databases">
        <title>Genome sequencing of oomycete isolates from Chile give support for New Zealand origin for Phytophthora kernoviae and make available the first Nothophytophthora sp. genome.</title>
        <authorList>
            <person name="Studholme D.J."/>
            <person name="Sanfuentes E."/>
            <person name="Panda P."/>
            <person name="Hill R."/>
            <person name="Sambles C."/>
            <person name="Grant M."/>
            <person name="Williams N.M."/>
            <person name="Mcdougal R.L."/>
        </authorList>
    </citation>
    <scope>NUCLEOTIDE SEQUENCE [LARGE SCALE GENOMIC DNA]</scope>
    <source>
        <strain evidence="5">Chile6</strain>
        <strain evidence="4">Chile7</strain>
    </source>
</reference>
<dbReference type="AlphaFoldDB" id="A0A3F2RZ01"/>
<feature type="domain" description="Carbohydrate-binding" evidence="3">
    <location>
        <begin position="74"/>
        <end position="164"/>
    </location>
</feature>
<dbReference type="CDD" id="cd09620">
    <property type="entry name" value="CBM9_like_3"/>
    <property type="match status" value="1"/>
</dbReference>
<dbReference type="EMBL" id="MBDO02000029">
    <property type="protein sequence ID" value="RLN66997.1"/>
    <property type="molecule type" value="Genomic_DNA"/>
</dbReference>
<organism evidence="5 6">
    <name type="scientific">Phytophthora kernoviae</name>
    <dbReference type="NCBI Taxonomy" id="325452"/>
    <lineage>
        <taxon>Eukaryota</taxon>
        <taxon>Sar</taxon>
        <taxon>Stramenopiles</taxon>
        <taxon>Oomycota</taxon>
        <taxon>Peronosporomycetes</taxon>
        <taxon>Peronosporales</taxon>
        <taxon>Peronosporaceae</taxon>
        <taxon>Phytophthora</taxon>
    </lineage>
</organism>
<name>A0A3F2RZ01_9STRA</name>
<dbReference type="GO" id="GO:0004553">
    <property type="term" value="F:hydrolase activity, hydrolyzing O-glycosyl compounds"/>
    <property type="evidence" value="ECO:0007669"/>
    <property type="project" value="InterPro"/>
</dbReference>
<feature type="region of interest" description="Disordered" evidence="1">
    <location>
        <begin position="25"/>
        <end position="49"/>
    </location>
</feature>
<evidence type="ECO:0000259" key="3">
    <source>
        <dbReference type="Pfam" id="PF06452"/>
    </source>
</evidence>
<dbReference type="Pfam" id="PF06452">
    <property type="entry name" value="CBM9_1"/>
    <property type="match status" value="1"/>
</dbReference>
<protein>
    <recommendedName>
        <fullName evidence="3">Carbohydrate-binding domain-containing protein</fullName>
    </recommendedName>
</protein>
<evidence type="ECO:0000313" key="5">
    <source>
        <dbReference type="EMBL" id="RLN66997.1"/>
    </source>
</evidence>
<dbReference type="GO" id="GO:0016052">
    <property type="term" value="P:carbohydrate catabolic process"/>
    <property type="evidence" value="ECO:0007669"/>
    <property type="project" value="InterPro"/>
</dbReference>
<sequence length="428" mass="49519">MTRFLFHLKLIALLSTVSSNSSAVQSLDQLQTPPPPPSPSSFDSTGATSQCDFRHLHPRRYAAYHLPHPSDITIDGVLDEQVWNEVPWSETFQDIRGPQFWSQPWFTTKFKLRYDGRFLYIGVYLEETEVWANVSKRNDVVFHDNDFEVFVDADGSTHNYKEFEINTRNATWNLWLNRPYRDGGHENSSRVDPEHGFDMLSSGMRSAVYMKGRQGDPSERLHFWTAEIALPLAQLALHSKATVPPVANSHWRINFSRVEWPVRVVTDSSGKQHYVKELGLNEENWVWSSQYAVDMHRPEWWGYLQFRPQRKTPPRSTDTNEIVPLDLEWGVRYVSFQFYYAQHAFHKTMGEYALTMDKLRSFFSSPEAFQCSMLFDIHATKESFHARIGLKNDTSDNMDADGFVATIEDDGHIVVENMHRTSAVAAIK</sequence>
<dbReference type="OrthoDB" id="59288at2759"/>
<dbReference type="EMBL" id="MBAD02002278">
    <property type="protein sequence ID" value="RLN48642.1"/>
    <property type="molecule type" value="Genomic_DNA"/>
</dbReference>
<evidence type="ECO:0000313" key="4">
    <source>
        <dbReference type="EMBL" id="RLN48642.1"/>
    </source>
</evidence>
<gene>
    <name evidence="4" type="ORF">BBJ29_002549</name>
    <name evidence="5" type="ORF">BBP00_00001902</name>
</gene>
<evidence type="ECO:0000313" key="7">
    <source>
        <dbReference type="Proteomes" id="UP000284657"/>
    </source>
</evidence>
<dbReference type="Gene3D" id="2.60.40.1190">
    <property type="match status" value="1"/>
</dbReference>
<dbReference type="Proteomes" id="UP000284657">
    <property type="component" value="Unassembled WGS sequence"/>
</dbReference>
<dbReference type="InterPro" id="IPR010502">
    <property type="entry name" value="Carb-bd_dom_fam9"/>
</dbReference>
<comment type="caution">
    <text evidence="5">The sequence shown here is derived from an EMBL/GenBank/DDBJ whole genome shotgun (WGS) entry which is preliminary data.</text>
</comment>